<dbReference type="Proteomes" id="UP000035929">
    <property type="component" value="Unassembled WGS sequence"/>
</dbReference>
<dbReference type="RefSeq" id="WP_048464703.1">
    <property type="nucleotide sequence ID" value="NZ_LABX01000114.1"/>
</dbReference>
<dbReference type="EMBL" id="LABX01000114">
    <property type="protein sequence ID" value="KMO33818.1"/>
    <property type="molecule type" value="Genomic_DNA"/>
</dbReference>
<sequence>MTAFRLHRGWRAPSGVVTDHVTFGETILAADADDATSTAMAETEFLLAADANFAWLTDPQGVLVWSMLLDDDDLMPGS</sequence>
<name>A0A0J6SKA4_9HYPH</name>
<evidence type="ECO:0000313" key="1">
    <source>
        <dbReference type="EMBL" id="KMO33818.1"/>
    </source>
</evidence>
<organism evidence="1 2">
    <name type="scientific">Methylobacterium aquaticum</name>
    <dbReference type="NCBI Taxonomy" id="270351"/>
    <lineage>
        <taxon>Bacteria</taxon>
        <taxon>Pseudomonadati</taxon>
        <taxon>Pseudomonadota</taxon>
        <taxon>Alphaproteobacteria</taxon>
        <taxon>Hyphomicrobiales</taxon>
        <taxon>Methylobacteriaceae</taxon>
        <taxon>Methylobacterium</taxon>
    </lineage>
</organism>
<reference evidence="1 2" key="1">
    <citation type="submission" date="2015-03" db="EMBL/GenBank/DDBJ databases">
        <title>Genome sequencing of Methylobacterium aquaticum DSM16371 type strain.</title>
        <authorList>
            <person name="Chaudhry V."/>
            <person name="Patil P.B."/>
        </authorList>
    </citation>
    <scope>NUCLEOTIDE SEQUENCE [LARGE SCALE GENOMIC DNA]</scope>
    <source>
        <strain evidence="1 2">DSM 16371</strain>
    </source>
</reference>
<gene>
    <name evidence="1" type="ORF">VP06_15680</name>
</gene>
<dbReference type="AlphaFoldDB" id="A0A0J6SKA4"/>
<proteinExistence type="predicted"/>
<comment type="caution">
    <text evidence="1">The sequence shown here is derived from an EMBL/GenBank/DDBJ whole genome shotgun (WGS) entry which is preliminary data.</text>
</comment>
<dbReference type="PATRIC" id="fig|270351.6.peg.589"/>
<accession>A0A0J6SKA4</accession>
<dbReference type="OrthoDB" id="7998621at2"/>
<evidence type="ECO:0000313" key="2">
    <source>
        <dbReference type="Proteomes" id="UP000035929"/>
    </source>
</evidence>
<protein>
    <submittedName>
        <fullName evidence="1">Uncharacterized protein</fullName>
    </submittedName>
</protein>